<feature type="domain" description="ABC-type glycine betaine transport system substrate-binding" evidence="2">
    <location>
        <begin position="41"/>
        <end position="314"/>
    </location>
</feature>
<gene>
    <name evidence="3" type="ORF">Q7514_26940</name>
</gene>
<evidence type="ECO:0000313" key="3">
    <source>
        <dbReference type="EMBL" id="MEE2061168.1"/>
    </source>
</evidence>
<accession>A0ABU7LHY2</accession>
<keyword evidence="1" id="KW-0732">Signal</keyword>
<dbReference type="SUPFAM" id="SSF53850">
    <property type="entry name" value="Periplasmic binding protein-like II"/>
    <property type="match status" value="1"/>
</dbReference>
<dbReference type="Pfam" id="PF04069">
    <property type="entry name" value="OpuAC"/>
    <property type="match status" value="1"/>
</dbReference>
<name>A0ABU7LHY2_9NOCA</name>
<organism evidence="3 4">
    <name type="scientific">Rhodococcus artemisiae</name>
    <dbReference type="NCBI Taxonomy" id="714159"/>
    <lineage>
        <taxon>Bacteria</taxon>
        <taxon>Bacillati</taxon>
        <taxon>Actinomycetota</taxon>
        <taxon>Actinomycetes</taxon>
        <taxon>Mycobacteriales</taxon>
        <taxon>Nocardiaceae</taxon>
        <taxon>Rhodococcus</taxon>
    </lineage>
</organism>
<dbReference type="InterPro" id="IPR007210">
    <property type="entry name" value="ABC_Gly_betaine_transp_sub-bd"/>
</dbReference>
<feature type="chain" id="PRO_5045962533" evidence="1">
    <location>
        <begin position="29"/>
        <end position="316"/>
    </location>
</feature>
<evidence type="ECO:0000259" key="2">
    <source>
        <dbReference type="Pfam" id="PF04069"/>
    </source>
</evidence>
<reference evidence="3 4" key="1">
    <citation type="submission" date="2023-07" db="EMBL/GenBank/DDBJ databases">
        <authorList>
            <person name="Girao M."/>
            <person name="Carvalho M.F."/>
        </authorList>
    </citation>
    <scope>NUCLEOTIDE SEQUENCE [LARGE SCALE GENOMIC DNA]</scope>
    <source>
        <strain evidence="3 4">YIM65754</strain>
    </source>
</reference>
<comment type="caution">
    <text evidence="3">The sequence shown here is derived from an EMBL/GenBank/DDBJ whole genome shotgun (WGS) entry which is preliminary data.</text>
</comment>
<feature type="signal peptide" evidence="1">
    <location>
        <begin position="1"/>
        <end position="28"/>
    </location>
</feature>
<proteinExistence type="predicted"/>
<dbReference type="Proteomes" id="UP001336020">
    <property type="component" value="Unassembled WGS sequence"/>
</dbReference>
<keyword evidence="4" id="KW-1185">Reference proteome</keyword>
<evidence type="ECO:0000256" key="1">
    <source>
        <dbReference type="SAM" id="SignalP"/>
    </source>
</evidence>
<dbReference type="EMBL" id="JAUTXY010000016">
    <property type="protein sequence ID" value="MEE2061168.1"/>
    <property type="molecule type" value="Genomic_DNA"/>
</dbReference>
<dbReference type="RefSeq" id="WP_330136340.1">
    <property type="nucleotide sequence ID" value="NZ_JAUTXY010000016.1"/>
</dbReference>
<dbReference type="Gene3D" id="3.40.190.10">
    <property type="entry name" value="Periplasmic binding protein-like II"/>
    <property type="match status" value="2"/>
</dbReference>
<sequence>MTAVGIQWMRNRLSIVTVAAVLPLSAGCASSVLDPAEVTGPVVVGARDGADGALLAHLYAGVLRTTGIDVQVRDGLGDRAAALRSLDTADVTVVPDYSGLLLQHYDPGVISGDGTSGDAEDVFDALARALPDELTIADYASAQNRAVLAAGTELASQQDVAGLAGRCTDLTFVVTPEFEAVGGLEALTDNGCEPLSVERADPTEAFAAASGETVAGLTTLAPVFAEEGSGSDVVTVPDVPDRAPMEEASADAETPVFVAQNVVPVFRKDVFGEPQLDALRTVAGELTTADLAEMLARIDDGDDIAAVADTWLAEHV</sequence>
<protein>
    <submittedName>
        <fullName evidence="3">Glycine betaine ABC transporter substrate-binding protein</fullName>
    </submittedName>
</protein>
<evidence type="ECO:0000313" key="4">
    <source>
        <dbReference type="Proteomes" id="UP001336020"/>
    </source>
</evidence>